<evidence type="ECO:0000313" key="4">
    <source>
        <dbReference type="Proteomes" id="UP000826234"/>
    </source>
</evidence>
<feature type="compositionally biased region" description="Polar residues" evidence="1">
    <location>
        <begin position="193"/>
        <end position="218"/>
    </location>
</feature>
<dbReference type="Pfam" id="PF23086">
    <property type="entry name" value="Tudor_Coilin"/>
    <property type="match status" value="1"/>
</dbReference>
<feature type="compositionally biased region" description="Low complexity" evidence="1">
    <location>
        <begin position="240"/>
        <end position="250"/>
    </location>
</feature>
<reference evidence="3 4" key="1">
    <citation type="journal article" date="2022" name="Gigascience">
        <title>A chromosome-level genome assembly and annotation of the desert horned lizard, Phrynosoma platyrhinos, provides insight into chromosomal rearrangements among reptiles.</title>
        <authorList>
            <person name="Koochekian N."/>
            <person name="Ascanio A."/>
            <person name="Farleigh K."/>
            <person name="Card D.C."/>
            <person name="Schield D.R."/>
            <person name="Castoe T.A."/>
            <person name="Jezkova T."/>
        </authorList>
    </citation>
    <scope>NUCLEOTIDE SEQUENCE [LARGE SCALE GENOMIC DNA]</scope>
    <source>
        <strain evidence="3">NK-2021</strain>
    </source>
</reference>
<dbReference type="Proteomes" id="UP000826234">
    <property type="component" value="Unassembled WGS sequence"/>
</dbReference>
<feature type="domain" description="Coilin tudor" evidence="2">
    <location>
        <begin position="405"/>
        <end position="461"/>
    </location>
</feature>
<organism evidence="3 4">
    <name type="scientific">Phrynosoma platyrhinos</name>
    <name type="common">Desert horned lizard</name>
    <dbReference type="NCBI Taxonomy" id="52577"/>
    <lineage>
        <taxon>Eukaryota</taxon>
        <taxon>Metazoa</taxon>
        <taxon>Chordata</taxon>
        <taxon>Craniata</taxon>
        <taxon>Vertebrata</taxon>
        <taxon>Euteleostomi</taxon>
        <taxon>Lepidosauria</taxon>
        <taxon>Squamata</taxon>
        <taxon>Bifurcata</taxon>
        <taxon>Unidentata</taxon>
        <taxon>Episquamata</taxon>
        <taxon>Toxicofera</taxon>
        <taxon>Iguania</taxon>
        <taxon>Phrynosomatidae</taxon>
        <taxon>Phrynosomatinae</taxon>
        <taxon>Phrynosoma</taxon>
    </lineage>
</organism>
<evidence type="ECO:0000259" key="2">
    <source>
        <dbReference type="Pfam" id="PF23086"/>
    </source>
</evidence>
<feature type="compositionally biased region" description="Basic and acidic residues" evidence="1">
    <location>
        <begin position="115"/>
        <end position="125"/>
    </location>
</feature>
<dbReference type="PANTHER" id="PTHR15197">
    <property type="entry name" value="COILIN P80"/>
    <property type="match status" value="1"/>
</dbReference>
<dbReference type="InterPro" id="IPR056398">
    <property type="entry name" value="Tudor_Coilin"/>
</dbReference>
<sequence>FFFCVEFDRVKLEEVIREYSYDKITNGFSNVSKKQRKRHRQKSETNYSESDYEEHRKRKRSKPHSKHSSSQEENPANIWDSATRTKRKKAVAELDCITGGKSDDNTHSKKLKKRDQREKEQETETHRKKKKARTLEEKNILQKTKKTFPLSSKKKLTAKNTIARSGTKNGGSSSESSTSSSTSDDSTADTKQKQTLTTKVASQHINKSQLASPVTSVSPGKVTTKERNSLERAKRKKAKSQSSSSGSDSTSGEEEIQQSGNLKNKLSYNNKGTGSDVTSKNKAKTSSSESESSESETYVIKKPKMNAIVSQSLGGTGNQQVIPATCGLSTGSSDNIRGRGRGDSPFWRGPRVRGCRGMFRGRGRGRGESTNSFYNYTSEHQKEQQLNEAATNTSVIIQNPVEIQKKDYSILPLLAAPPQVGQKIAFKLLELTENYTPEVSDYKEGKIVSWNPANKQLELEILSFSSGKFDLVYQSADGAETVEYAITESWDALIEPRLIVDSPNNESSTINGSPSNVKKQVPCINSL</sequence>
<feature type="compositionally biased region" description="Basic and acidic residues" evidence="1">
    <location>
        <begin position="223"/>
        <end position="232"/>
    </location>
</feature>
<name>A0ABQ7THI7_PHRPL</name>
<feature type="compositionally biased region" description="Polar residues" evidence="1">
    <location>
        <begin position="257"/>
        <end position="280"/>
    </location>
</feature>
<evidence type="ECO:0000313" key="3">
    <source>
        <dbReference type="EMBL" id="KAH0629230.1"/>
    </source>
</evidence>
<dbReference type="EMBL" id="JAIPUX010000439">
    <property type="protein sequence ID" value="KAH0629230.1"/>
    <property type="molecule type" value="Genomic_DNA"/>
</dbReference>
<feature type="non-terminal residue" evidence="3">
    <location>
        <position position="1"/>
    </location>
</feature>
<gene>
    <name evidence="3" type="ORF">JD844_011154</name>
</gene>
<comment type="caution">
    <text evidence="3">The sequence shown here is derived from an EMBL/GenBank/DDBJ whole genome shotgun (WGS) entry which is preliminary data.</text>
</comment>
<dbReference type="PANTHER" id="PTHR15197:SF0">
    <property type="entry name" value="COILIN"/>
    <property type="match status" value="1"/>
</dbReference>
<keyword evidence="4" id="KW-1185">Reference proteome</keyword>
<dbReference type="InterPro" id="IPR024822">
    <property type="entry name" value="Coilin"/>
</dbReference>
<accession>A0ABQ7THI7</accession>
<feature type="compositionally biased region" description="Low complexity" evidence="1">
    <location>
        <begin position="165"/>
        <end position="185"/>
    </location>
</feature>
<feature type="compositionally biased region" description="Basic residues" evidence="1">
    <location>
        <begin position="56"/>
        <end position="67"/>
    </location>
</feature>
<feature type="region of interest" description="Disordered" evidence="1">
    <location>
        <begin position="30"/>
        <end position="298"/>
    </location>
</feature>
<protein>
    <recommendedName>
        <fullName evidence="2">Coilin tudor domain-containing protein</fullName>
    </recommendedName>
</protein>
<proteinExistence type="predicted"/>
<evidence type="ECO:0000256" key="1">
    <source>
        <dbReference type="SAM" id="MobiDB-lite"/>
    </source>
</evidence>